<sequence length="327" mass="37286">MSTNEDSLVSLKFTHHGTAYIQYFTPNSTISDFSSKIADVLRIPTSNQKLMISKIGFLVPPFKDPQLLLSSIQGNKITVMGSTDNEVSKIVTVAGEAARDEYHQNKPLQKVKAYKTRNWTKEQDENRYTFLNLKPLPYLNNPSRSLQLLQRLKDDAGIKAVMCKHKFTVPMLTEMNPIEHTESSQDGISRTLGLNRNKGEVIELRLRTDAYDGYRDYKTIRKALCHELTHNVYGPHNRDFWDLCGQIEKEVDAADWRTSGRTVGNIKAPEHRYGPASSGYSVEGHKLGDFTPNIEHSTSQLLDRREIFAKAAEDRLKRSQKQNDEEK</sequence>
<dbReference type="GO" id="GO:0070628">
    <property type="term" value="F:proteasome binding"/>
    <property type="evidence" value="ECO:0007669"/>
    <property type="project" value="TreeGrafter"/>
</dbReference>
<dbReference type="AlphaFoldDB" id="A0A381L4P9"/>
<dbReference type="InterPro" id="IPR029071">
    <property type="entry name" value="Ubiquitin-like_domsf"/>
</dbReference>
<evidence type="ECO:0000313" key="2">
    <source>
        <dbReference type="EMBL" id="SUZ08061.1"/>
    </source>
</evidence>
<evidence type="ECO:0000259" key="1">
    <source>
        <dbReference type="PROSITE" id="PS51397"/>
    </source>
</evidence>
<dbReference type="OrthoDB" id="49605at2759"/>
<reference evidence="2" key="1">
    <citation type="submission" date="2018-07" db="EMBL/GenBank/DDBJ databases">
        <authorList>
            <person name="Quirk P.G."/>
            <person name="Krulwich T.A."/>
        </authorList>
    </citation>
    <scope>NUCLEOTIDE SEQUENCE</scope>
    <source>
        <strain evidence="2">96224</strain>
    </source>
</reference>
<dbReference type="EMBL" id="UIGY01000006">
    <property type="protein sequence ID" value="SUZ08061.1"/>
    <property type="molecule type" value="Genomic_DNA"/>
</dbReference>
<dbReference type="PANTHER" id="PTHR47795">
    <property type="entry name" value="UBIQUITIN AND WLM DOMAIN-CONTAINING METALLOPROTEASE SPCC1442.07C"/>
    <property type="match status" value="1"/>
</dbReference>
<accession>A0A381L4P9</accession>
<proteinExistence type="predicted"/>
<feature type="domain" description="WLM" evidence="1">
    <location>
        <begin position="121"/>
        <end position="317"/>
    </location>
</feature>
<dbReference type="InterPro" id="IPR013536">
    <property type="entry name" value="WLM_dom"/>
</dbReference>
<protein>
    <submittedName>
        <fullName evidence="2">Bgt-2658</fullName>
    </submittedName>
</protein>
<gene>
    <name evidence="2" type="ORF">BGT96224V2_LOCUS1167</name>
</gene>
<dbReference type="Pfam" id="PF08325">
    <property type="entry name" value="WLM"/>
    <property type="match status" value="1"/>
</dbReference>
<dbReference type="SUPFAM" id="SSF54236">
    <property type="entry name" value="Ubiquitin-like"/>
    <property type="match status" value="1"/>
</dbReference>
<dbReference type="PROSITE" id="PS51397">
    <property type="entry name" value="WLM"/>
    <property type="match status" value="1"/>
</dbReference>
<name>A0A381L4P9_BLUGR</name>
<organism evidence="2">
    <name type="scientific">Blumeria graminis f. sp. tritici 96224</name>
    <dbReference type="NCBI Taxonomy" id="1268274"/>
    <lineage>
        <taxon>Eukaryota</taxon>
        <taxon>Fungi</taxon>
        <taxon>Dikarya</taxon>
        <taxon>Ascomycota</taxon>
        <taxon>Pezizomycotina</taxon>
        <taxon>Leotiomycetes</taxon>
        <taxon>Erysiphales</taxon>
        <taxon>Erysiphaceae</taxon>
        <taxon>Blumeria</taxon>
    </lineage>
</organism>
<dbReference type="Gene3D" id="3.10.20.90">
    <property type="entry name" value="Phosphatidylinositol 3-kinase Catalytic Subunit, Chain A, domain 1"/>
    <property type="match status" value="1"/>
</dbReference>
<dbReference type="PANTHER" id="PTHR47795:SF1">
    <property type="entry name" value="DNA-DEPENDENT METALLOPROTEASE WSS1 HOMOLOG 2"/>
    <property type="match status" value="1"/>
</dbReference>